<dbReference type="EMBL" id="NIOJ01000031">
    <property type="protein sequence ID" value="PNT98044.1"/>
    <property type="molecule type" value="Genomic_DNA"/>
</dbReference>
<name>A0A2K2FC80_9CLOT</name>
<evidence type="ECO:0008006" key="5">
    <source>
        <dbReference type="Google" id="ProtNLM"/>
    </source>
</evidence>
<keyword evidence="2" id="KW-0812">Transmembrane</keyword>
<feature type="compositionally biased region" description="Polar residues" evidence="1">
    <location>
        <begin position="205"/>
        <end position="214"/>
    </location>
</feature>
<dbReference type="Pfam" id="PF11167">
    <property type="entry name" value="DUF2953"/>
    <property type="match status" value="1"/>
</dbReference>
<dbReference type="RefSeq" id="WP_103081956.1">
    <property type="nucleotide sequence ID" value="NZ_CP021850.1"/>
</dbReference>
<feature type="transmembrane region" description="Helical" evidence="2">
    <location>
        <begin position="116"/>
        <end position="138"/>
    </location>
</feature>
<feature type="transmembrane region" description="Helical" evidence="2">
    <location>
        <begin position="162"/>
        <end position="184"/>
    </location>
</feature>
<dbReference type="InterPro" id="IPR021338">
    <property type="entry name" value="DUF2953"/>
</dbReference>
<gene>
    <name evidence="3" type="ORF">CDQ84_11870</name>
</gene>
<reference evidence="3 4" key="1">
    <citation type="submission" date="2017-06" db="EMBL/GenBank/DDBJ databases">
        <title>Investigating the central metabolism of Clostridium thermosuccinogenes.</title>
        <authorList>
            <person name="Koendjbiharie J.G."/>
            <person name="van Kranenburg R."/>
        </authorList>
    </citation>
    <scope>NUCLEOTIDE SEQUENCE [LARGE SCALE GENOMIC DNA]</scope>
    <source>
        <strain evidence="3 4">DSM 5806</strain>
    </source>
</reference>
<evidence type="ECO:0000256" key="1">
    <source>
        <dbReference type="SAM" id="MobiDB-lite"/>
    </source>
</evidence>
<evidence type="ECO:0000256" key="2">
    <source>
        <dbReference type="SAM" id="Phobius"/>
    </source>
</evidence>
<comment type="caution">
    <text evidence="3">The sequence shown here is derived from an EMBL/GenBank/DDBJ whole genome shotgun (WGS) entry which is preliminary data.</text>
</comment>
<feature type="compositionally biased region" description="Basic residues" evidence="1">
    <location>
        <begin position="189"/>
        <end position="201"/>
    </location>
</feature>
<keyword evidence="2" id="KW-0472">Membrane</keyword>
<keyword evidence="2" id="KW-1133">Transmembrane helix</keyword>
<keyword evidence="4" id="KW-1185">Reference proteome</keyword>
<organism evidence="3 4">
    <name type="scientific">Clostridium thermosuccinogenes</name>
    <dbReference type="NCBI Taxonomy" id="84032"/>
    <lineage>
        <taxon>Bacteria</taxon>
        <taxon>Bacillati</taxon>
        <taxon>Bacillota</taxon>
        <taxon>Clostridia</taxon>
        <taxon>Eubacteriales</taxon>
        <taxon>Clostridiaceae</taxon>
        <taxon>Clostridium</taxon>
    </lineage>
</organism>
<dbReference type="OrthoDB" id="1953500at2"/>
<feature type="region of interest" description="Disordered" evidence="1">
    <location>
        <begin position="189"/>
        <end position="229"/>
    </location>
</feature>
<dbReference type="AlphaFoldDB" id="A0A2K2FC80"/>
<evidence type="ECO:0000313" key="3">
    <source>
        <dbReference type="EMBL" id="PNT98044.1"/>
    </source>
</evidence>
<evidence type="ECO:0000313" key="4">
    <source>
        <dbReference type="Proteomes" id="UP000236151"/>
    </source>
</evidence>
<sequence length="229" mass="25837">MLYLVIFFVVALLLLVLFVTKLNVIVDYKLSGKDDWGTVTFSAFGGLLKYNIKLPVRKRKDAGDSIEKKGREGAPRDKLNNIKEVYKSIAEIRKYLGKKIILDMLRLKVHIGTGDACETGILSGFAWTILGTAVSYVINSFRLSKAFNTDIAVNPYFVEKKFIIELYCIFDIKFVHIIVVALKYKISKKKKQKKAKNKNKMTNKGGMNNVSASNRRSDENGYGKHKGNG</sequence>
<dbReference type="Proteomes" id="UP000236151">
    <property type="component" value="Unassembled WGS sequence"/>
</dbReference>
<protein>
    <recommendedName>
        <fullName evidence="5">DUF2953 domain-containing protein</fullName>
    </recommendedName>
</protein>
<dbReference type="KEGG" id="cthd:CDO33_07175"/>
<proteinExistence type="predicted"/>
<accession>A0A2K2FC80</accession>